<proteinExistence type="predicted"/>
<name>A0ACB7X1B7_9ERIC</name>
<evidence type="ECO:0000313" key="1">
    <source>
        <dbReference type="EMBL" id="KAH7834300.1"/>
    </source>
</evidence>
<accession>A0ACB7X1B7</accession>
<sequence length="337" mass="37962">MAETSRSQFTITLGRSGQVVKRAGAVSDRGFSDSQPAVGGKRSIRDRLGANVDGFHPNNKRQRGDSNKLNNWNCVEDAQLCKDDLRFKLMRKNKVGRVQSDVQMNKVDLREAPSSSVRHSMTSLNLQPRMPERRDARDLVPERKGASIPGQIPYMRSADALPRVDSLRNSYSPWTLDRIRKRSPDVVLRTSRNLSPRRNDVDITRGPLMRAYDDGRTESYMSRDILDHGRDFGTPSYMKKPPIASAPLKSYASSQALPSQPSGIVHRSSYMGNEHLTVESLLYTLGLERYSIIFKAEEVDMTALRQMGDTDLQQLGIPMGPRKKILLALLPRSKRPL</sequence>
<comment type="caution">
    <text evidence="1">The sequence shown here is derived from an EMBL/GenBank/DDBJ whole genome shotgun (WGS) entry which is preliminary data.</text>
</comment>
<gene>
    <name evidence="1" type="ORF">Vadar_014693</name>
</gene>
<organism evidence="1 2">
    <name type="scientific">Vaccinium darrowii</name>
    <dbReference type="NCBI Taxonomy" id="229202"/>
    <lineage>
        <taxon>Eukaryota</taxon>
        <taxon>Viridiplantae</taxon>
        <taxon>Streptophyta</taxon>
        <taxon>Embryophyta</taxon>
        <taxon>Tracheophyta</taxon>
        <taxon>Spermatophyta</taxon>
        <taxon>Magnoliopsida</taxon>
        <taxon>eudicotyledons</taxon>
        <taxon>Gunneridae</taxon>
        <taxon>Pentapetalae</taxon>
        <taxon>asterids</taxon>
        <taxon>Ericales</taxon>
        <taxon>Ericaceae</taxon>
        <taxon>Vaccinioideae</taxon>
        <taxon>Vaccinieae</taxon>
        <taxon>Vaccinium</taxon>
    </lineage>
</organism>
<protein>
    <submittedName>
        <fullName evidence="1">Uncharacterized protein</fullName>
    </submittedName>
</protein>
<evidence type="ECO:0000313" key="2">
    <source>
        <dbReference type="Proteomes" id="UP000828048"/>
    </source>
</evidence>
<dbReference type="Proteomes" id="UP000828048">
    <property type="component" value="Chromosome 2"/>
</dbReference>
<dbReference type="EMBL" id="CM037152">
    <property type="protein sequence ID" value="KAH7834300.1"/>
    <property type="molecule type" value="Genomic_DNA"/>
</dbReference>
<keyword evidence="2" id="KW-1185">Reference proteome</keyword>
<reference evidence="1 2" key="1">
    <citation type="journal article" date="2021" name="Hortic Res">
        <title>High-quality reference genome and annotation aids understanding of berry development for evergreen blueberry (Vaccinium darrowii).</title>
        <authorList>
            <person name="Yu J."/>
            <person name="Hulse-Kemp A.M."/>
            <person name="Babiker E."/>
            <person name="Staton M."/>
        </authorList>
    </citation>
    <scope>NUCLEOTIDE SEQUENCE [LARGE SCALE GENOMIC DNA]</scope>
    <source>
        <strain evidence="2">cv. NJ 8807/NJ 8810</strain>
        <tissue evidence="1">Young leaf</tissue>
    </source>
</reference>